<dbReference type="InterPro" id="IPR036390">
    <property type="entry name" value="WH_DNA-bd_sf"/>
</dbReference>
<dbReference type="GO" id="GO:0003700">
    <property type="term" value="F:DNA-binding transcription factor activity"/>
    <property type="evidence" value="ECO:0007669"/>
    <property type="project" value="InterPro"/>
</dbReference>
<evidence type="ECO:0000313" key="6">
    <source>
        <dbReference type="Proteomes" id="UP000199545"/>
    </source>
</evidence>
<evidence type="ECO:0000259" key="4">
    <source>
        <dbReference type="PROSITE" id="PS50949"/>
    </source>
</evidence>
<proteinExistence type="predicted"/>
<keyword evidence="2" id="KW-0238">DNA-binding</keyword>
<dbReference type="PROSITE" id="PS50949">
    <property type="entry name" value="HTH_GNTR"/>
    <property type="match status" value="1"/>
</dbReference>
<gene>
    <name evidence="5" type="ORF">SAMN05421852_11956</name>
</gene>
<dbReference type="InterPro" id="IPR036388">
    <property type="entry name" value="WH-like_DNA-bd_sf"/>
</dbReference>
<dbReference type="AlphaFoldDB" id="A0A1I3TT59"/>
<evidence type="ECO:0000256" key="3">
    <source>
        <dbReference type="ARBA" id="ARBA00023163"/>
    </source>
</evidence>
<dbReference type="Gene3D" id="1.10.10.10">
    <property type="entry name" value="Winged helix-like DNA-binding domain superfamily/Winged helix DNA-binding domain"/>
    <property type="match status" value="1"/>
</dbReference>
<dbReference type="CDD" id="cd07377">
    <property type="entry name" value="WHTH_GntR"/>
    <property type="match status" value="1"/>
</dbReference>
<dbReference type="SMART" id="SM00345">
    <property type="entry name" value="HTH_GNTR"/>
    <property type="match status" value="1"/>
</dbReference>
<dbReference type="SUPFAM" id="SSF46785">
    <property type="entry name" value="Winged helix' DNA-binding domain"/>
    <property type="match status" value="1"/>
</dbReference>
<evidence type="ECO:0000256" key="2">
    <source>
        <dbReference type="ARBA" id="ARBA00023125"/>
    </source>
</evidence>
<keyword evidence="6" id="KW-1185">Reference proteome</keyword>
<dbReference type="EMBL" id="FORR01000019">
    <property type="protein sequence ID" value="SFJ73673.1"/>
    <property type="molecule type" value="Genomic_DNA"/>
</dbReference>
<feature type="domain" description="HTH gntR-type" evidence="4">
    <location>
        <begin position="17"/>
        <end position="85"/>
    </location>
</feature>
<evidence type="ECO:0000313" key="5">
    <source>
        <dbReference type="EMBL" id="SFJ73673.1"/>
    </source>
</evidence>
<dbReference type="RefSeq" id="WP_093231256.1">
    <property type="nucleotide sequence ID" value="NZ_FORR01000019.1"/>
</dbReference>
<keyword evidence="3" id="KW-0804">Transcription</keyword>
<dbReference type="STRING" id="46223.SAMN05421852_11956"/>
<evidence type="ECO:0000256" key="1">
    <source>
        <dbReference type="ARBA" id="ARBA00023015"/>
    </source>
</evidence>
<keyword evidence="1" id="KW-0805">Transcription regulation</keyword>
<dbReference type="InterPro" id="IPR000524">
    <property type="entry name" value="Tscrpt_reg_HTH_GntR"/>
</dbReference>
<dbReference type="OrthoDB" id="362473at2"/>
<reference evidence="5 6" key="1">
    <citation type="submission" date="2016-10" db="EMBL/GenBank/DDBJ databases">
        <authorList>
            <person name="de Groot N.N."/>
        </authorList>
    </citation>
    <scope>NUCLEOTIDE SEQUENCE [LARGE SCALE GENOMIC DNA]</scope>
    <source>
        <strain evidence="5 6">DSM 44778</strain>
    </source>
</reference>
<dbReference type="PANTHER" id="PTHR38445">
    <property type="entry name" value="HTH-TYPE TRANSCRIPTIONAL REPRESSOR YTRA"/>
    <property type="match status" value="1"/>
</dbReference>
<sequence length="132" mass="15199">METRSVGPLTFTIDFSIPLYEQIVEQIRHAIARGEIALGTKLPSVREMAQKLKVNPSTVVRAYLELEHDGLCEKRRGQGTFITTSEETVYQIKRKLANEALEAFVQTMRSLGIDQKTAQQWLKEMDWECKKR</sequence>
<accession>A0A1I3TT59</accession>
<organism evidence="5 6">
    <name type="scientific">Thermoflavimicrobium dichotomicum</name>
    <dbReference type="NCBI Taxonomy" id="46223"/>
    <lineage>
        <taxon>Bacteria</taxon>
        <taxon>Bacillati</taxon>
        <taxon>Bacillota</taxon>
        <taxon>Bacilli</taxon>
        <taxon>Bacillales</taxon>
        <taxon>Thermoactinomycetaceae</taxon>
        <taxon>Thermoflavimicrobium</taxon>
    </lineage>
</organism>
<protein>
    <submittedName>
        <fullName evidence="5">GntR family transcriptional regulator</fullName>
    </submittedName>
</protein>
<name>A0A1I3TT59_9BACL</name>
<dbReference type="Pfam" id="PF00392">
    <property type="entry name" value="GntR"/>
    <property type="match status" value="1"/>
</dbReference>
<dbReference type="PANTHER" id="PTHR38445:SF9">
    <property type="entry name" value="HTH-TYPE TRANSCRIPTIONAL REPRESSOR YTRA"/>
    <property type="match status" value="1"/>
</dbReference>
<dbReference type="Proteomes" id="UP000199545">
    <property type="component" value="Unassembled WGS sequence"/>
</dbReference>
<dbReference type="GO" id="GO:0003677">
    <property type="term" value="F:DNA binding"/>
    <property type="evidence" value="ECO:0007669"/>
    <property type="project" value="UniProtKB-KW"/>
</dbReference>